<feature type="coiled-coil region" evidence="1">
    <location>
        <begin position="26"/>
        <end position="102"/>
    </location>
</feature>
<gene>
    <name evidence="4" type="ORF">EDC39_105114</name>
</gene>
<dbReference type="Gene3D" id="2.70.70.10">
    <property type="entry name" value="Glucose Permease (Domain IIA)"/>
    <property type="match status" value="1"/>
</dbReference>
<dbReference type="Pfam" id="PF01551">
    <property type="entry name" value="Peptidase_M23"/>
    <property type="match status" value="1"/>
</dbReference>
<evidence type="ECO:0000256" key="1">
    <source>
        <dbReference type="SAM" id="Coils"/>
    </source>
</evidence>
<dbReference type="PANTHER" id="PTHR21666">
    <property type="entry name" value="PEPTIDASE-RELATED"/>
    <property type="match status" value="1"/>
</dbReference>
<dbReference type="InterPro" id="IPR016047">
    <property type="entry name" value="M23ase_b-sheet_dom"/>
</dbReference>
<evidence type="ECO:0000313" key="4">
    <source>
        <dbReference type="EMBL" id="TYO98745.1"/>
    </source>
</evidence>
<feature type="domain" description="M23ase beta-sheet core" evidence="3">
    <location>
        <begin position="284"/>
        <end position="374"/>
    </location>
</feature>
<evidence type="ECO:0000256" key="2">
    <source>
        <dbReference type="SAM" id="SignalP"/>
    </source>
</evidence>
<dbReference type="EMBL" id="VNIB01000005">
    <property type="protein sequence ID" value="TYO98745.1"/>
    <property type="molecule type" value="Genomic_DNA"/>
</dbReference>
<dbReference type="OrthoDB" id="9784703at2"/>
<reference evidence="4 5" key="1">
    <citation type="submission" date="2019-07" db="EMBL/GenBank/DDBJ databases">
        <title>Genomic Encyclopedia of Type Strains, Phase IV (KMG-IV): sequencing the most valuable type-strain genomes for metagenomic binning, comparative biology and taxonomic classification.</title>
        <authorList>
            <person name="Goeker M."/>
        </authorList>
    </citation>
    <scope>NUCLEOTIDE SEQUENCE [LARGE SCALE GENOMIC DNA]</scope>
    <source>
        <strain evidence="4 5">SS015</strain>
    </source>
</reference>
<dbReference type="InterPro" id="IPR050570">
    <property type="entry name" value="Cell_wall_metabolism_enzyme"/>
</dbReference>
<protein>
    <submittedName>
        <fullName evidence="4">Septal ring factor EnvC (AmiA/AmiB activator)</fullName>
    </submittedName>
</protein>
<sequence length="382" mass="44262">MTRRGVPLLFLLLVLLWPTAAVARDAGSTRSELEAVQKKIRATEQQLRQRREQARRLVVQLHKTDARLGRIRQALARGQRRLAELEREIGSQQKAVEQAERARNRTAQKLKKRLIALYKGGETQFFKVLFSARSPATMAEDYDFFRRMVHRDRELLATYRQQRQQAERELQRLESLSGEQKRILADRRRQEKELTASRREKQRLLARIRQDEEALAVLLHELEEKARRLTDLVRELERGERRRGGVAGTSFRNQKGRLPWPVRGPIRVGFGTGRHPVLGTRYESHGIEIVVNGEKPIRAVWDGRVIFAKPFRGYGNLMIIDHGDGFYTLYAQASRLLHKPGDRVERGEKIAISGFEGSDVVYFEIRQGSKPIDPLDWLAGRR</sequence>
<dbReference type="SUPFAM" id="SSF51261">
    <property type="entry name" value="Duplicated hybrid motif"/>
    <property type="match status" value="1"/>
</dbReference>
<keyword evidence="2" id="KW-0732">Signal</keyword>
<keyword evidence="5" id="KW-1185">Reference proteome</keyword>
<feature type="signal peptide" evidence="2">
    <location>
        <begin position="1"/>
        <end position="23"/>
    </location>
</feature>
<feature type="coiled-coil region" evidence="1">
    <location>
        <begin position="149"/>
        <end position="242"/>
    </location>
</feature>
<dbReference type="AlphaFoldDB" id="A0A5D3WN41"/>
<evidence type="ECO:0000313" key="5">
    <source>
        <dbReference type="Proteomes" id="UP000324159"/>
    </source>
</evidence>
<keyword evidence="1" id="KW-0175">Coiled coil</keyword>
<dbReference type="Proteomes" id="UP000324159">
    <property type="component" value="Unassembled WGS sequence"/>
</dbReference>
<evidence type="ECO:0000259" key="3">
    <source>
        <dbReference type="Pfam" id="PF01551"/>
    </source>
</evidence>
<proteinExistence type="predicted"/>
<name>A0A5D3WN41_9BACT</name>
<dbReference type="Gene3D" id="6.10.250.3150">
    <property type="match status" value="1"/>
</dbReference>
<dbReference type="InterPro" id="IPR011055">
    <property type="entry name" value="Dup_hybrid_motif"/>
</dbReference>
<dbReference type="GO" id="GO:0004222">
    <property type="term" value="F:metalloendopeptidase activity"/>
    <property type="evidence" value="ECO:0007669"/>
    <property type="project" value="TreeGrafter"/>
</dbReference>
<accession>A0A5D3WN41</accession>
<dbReference type="RefSeq" id="WP_148895682.1">
    <property type="nucleotide sequence ID" value="NZ_VNIB01000005.1"/>
</dbReference>
<dbReference type="CDD" id="cd12797">
    <property type="entry name" value="M23_peptidase"/>
    <property type="match status" value="1"/>
</dbReference>
<organism evidence="4 5">
    <name type="scientific">Geothermobacter ehrlichii</name>
    <dbReference type="NCBI Taxonomy" id="213224"/>
    <lineage>
        <taxon>Bacteria</taxon>
        <taxon>Pseudomonadati</taxon>
        <taxon>Thermodesulfobacteriota</taxon>
        <taxon>Desulfuromonadia</taxon>
        <taxon>Desulfuromonadales</taxon>
        <taxon>Geothermobacteraceae</taxon>
        <taxon>Geothermobacter</taxon>
    </lineage>
</organism>
<comment type="caution">
    <text evidence="4">The sequence shown here is derived from an EMBL/GenBank/DDBJ whole genome shotgun (WGS) entry which is preliminary data.</text>
</comment>
<dbReference type="PANTHER" id="PTHR21666:SF270">
    <property type="entry name" value="MUREIN HYDROLASE ACTIVATOR ENVC"/>
    <property type="match status" value="1"/>
</dbReference>
<feature type="chain" id="PRO_5022729686" evidence="2">
    <location>
        <begin position="24"/>
        <end position="382"/>
    </location>
</feature>